<sequence>MGLWRRGGHRTKGEHDEVVILGREVIAGAYPAELVAFDDVACELRRGRASSARRPRPPVAASGSISPALLGVLQALSAAFGTGTPGPLPEPARRRVATLLNRRPGATALTPAEETAVRDTLVEAAVSRHSLSRDDAERLGSAVIATLRLRGDCRR</sequence>
<dbReference type="EMBL" id="JAVDYB010000001">
    <property type="protein sequence ID" value="MDR7276531.1"/>
    <property type="molecule type" value="Genomic_DNA"/>
</dbReference>
<dbReference type="AlphaFoldDB" id="A0AAE3YRR0"/>
<evidence type="ECO:0000313" key="1">
    <source>
        <dbReference type="EMBL" id="MDR7276531.1"/>
    </source>
</evidence>
<gene>
    <name evidence="1" type="ORF">J2S41_003309</name>
</gene>
<dbReference type="Proteomes" id="UP001183643">
    <property type="component" value="Unassembled WGS sequence"/>
</dbReference>
<comment type="caution">
    <text evidence="1">The sequence shown here is derived from an EMBL/GenBank/DDBJ whole genome shotgun (WGS) entry which is preliminary data.</text>
</comment>
<name>A0AAE3YRR0_9ACTN</name>
<accession>A0AAE3YRR0</accession>
<organism evidence="1 2">
    <name type="scientific">Catenuloplanes atrovinosus</name>
    <dbReference type="NCBI Taxonomy" id="137266"/>
    <lineage>
        <taxon>Bacteria</taxon>
        <taxon>Bacillati</taxon>
        <taxon>Actinomycetota</taxon>
        <taxon>Actinomycetes</taxon>
        <taxon>Micromonosporales</taxon>
        <taxon>Micromonosporaceae</taxon>
        <taxon>Catenuloplanes</taxon>
    </lineage>
</organism>
<evidence type="ECO:0000313" key="2">
    <source>
        <dbReference type="Proteomes" id="UP001183643"/>
    </source>
</evidence>
<protein>
    <submittedName>
        <fullName evidence="1">Uncharacterized protein</fullName>
    </submittedName>
</protein>
<reference evidence="1" key="1">
    <citation type="submission" date="2023-07" db="EMBL/GenBank/DDBJ databases">
        <title>Sequencing the genomes of 1000 actinobacteria strains.</title>
        <authorList>
            <person name="Klenk H.-P."/>
        </authorList>
    </citation>
    <scope>NUCLEOTIDE SEQUENCE</scope>
    <source>
        <strain evidence="1">DSM 44707</strain>
    </source>
</reference>
<dbReference type="RefSeq" id="WP_310368703.1">
    <property type="nucleotide sequence ID" value="NZ_JAVDYB010000001.1"/>
</dbReference>
<keyword evidence="2" id="KW-1185">Reference proteome</keyword>
<proteinExistence type="predicted"/>